<reference evidence="13 14" key="1">
    <citation type="journal article" date="2016" name="Nat. Commun.">
        <title>Thousands of microbial genomes shed light on interconnected biogeochemical processes in an aquifer system.</title>
        <authorList>
            <person name="Anantharaman K."/>
            <person name="Brown C.T."/>
            <person name="Hug L.A."/>
            <person name="Sharon I."/>
            <person name="Castelle C.J."/>
            <person name="Probst A.J."/>
            <person name="Thomas B.C."/>
            <person name="Singh A."/>
            <person name="Wilkins M.J."/>
            <person name="Karaoz U."/>
            <person name="Brodie E.L."/>
            <person name="Williams K.H."/>
            <person name="Hubbard S.S."/>
            <person name="Banfield J.F."/>
        </authorList>
    </citation>
    <scope>NUCLEOTIDE SEQUENCE [LARGE SCALE GENOMIC DNA]</scope>
</reference>
<dbReference type="InterPro" id="IPR004358">
    <property type="entry name" value="Sig_transdc_His_kin-like_C"/>
</dbReference>
<evidence type="ECO:0000256" key="7">
    <source>
        <dbReference type="ARBA" id="ARBA00022777"/>
    </source>
</evidence>
<dbReference type="SMART" id="SM00388">
    <property type="entry name" value="HisKA"/>
    <property type="match status" value="2"/>
</dbReference>
<dbReference type="InterPro" id="IPR003661">
    <property type="entry name" value="HisK_dim/P_dom"/>
</dbReference>
<evidence type="ECO:0000256" key="4">
    <source>
        <dbReference type="ARBA" id="ARBA00022553"/>
    </source>
</evidence>
<keyword evidence="6 10" id="KW-0812">Transmembrane</keyword>
<dbReference type="CDD" id="cd00075">
    <property type="entry name" value="HATPase"/>
    <property type="match status" value="1"/>
</dbReference>
<accession>A0A1G2PZK4</accession>
<dbReference type="CDD" id="cd00082">
    <property type="entry name" value="HisKA"/>
    <property type="match status" value="1"/>
</dbReference>
<dbReference type="SUPFAM" id="SSF55874">
    <property type="entry name" value="ATPase domain of HSP90 chaperone/DNA topoisomerase II/histidine kinase"/>
    <property type="match status" value="1"/>
</dbReference>
<dbReference type="CDD" id="cd18774">
    <property type="entry name" value="PDC2_HK_sensor"/>
    <property type="match status" value="1"/>
</dbReference>
<comment type="catalytic activity">
    <reaction evidence="1">
        <text>ATP + protein L-histidine = ADP + protein N-phospho-L-histidine.</text>
        <dbReference type="EC" id="2.7.13.3"/>
    </reaction>
</comment>
<dbReference type="InterPro" id="IPR036890">
    <property type="entry name" value="HATPase_C_sf"/>
</dbReference>
<evidence type="ECO:0000313" key="14">
    <source>
        <dbReference type="Proteomes" id="UP000176951"/>
    </source>
</evidence>
<evidence type="ECO:0000256" key="6">
    <source>
        <dbReference type="ARBA" id="ARBA00022692"/>
    </source>
</evidence>
<dbReference type="AlphaFoldDB" id="A0A1G2PZK4"/>
<dbReference type="PANTHER" id="PTHR45528:SF10">
    <property type="entry name" value="METHYL-ACCEPTING CHEMOTAXIS PROTEIN"/>
    <property type="match status" value="1"/>
</dbReference>
<protein>
    <recommendedName>
        <fullName evidence="3">histidine kinase</fullName>
        <ecNumber evidence="3">2.7.13.3</ecNumber>
    </recommendedName>
</protein>
<evidence type="ECO:0000256" key="5">
    <source>
        <dbReference type="ARBA" id="ARBA00022679"/>
    </source>
</evidence>
<dbReference type="PRINTS" id="PR00344">
    <property type="entry name" value="BCTRLSENSOR"/>
</dbReference>
<evidence type="ECO:0000256" key="10">
    <source>
        <dbReference type="SAM" id="Phobius"/>
    </source>
</evidence>
<proteinExistence type="predicted"/>
<dbReference type="GO" id="GO:0000155">
    <property type="term" value="F:phosphorelay sensor kinase activity"/>
    <property type="evidence" value="ECO:0007669"/>
    <property type="project" value="InterPro"/>
</dbReference>
<dbReference type="Gene3D" id="1.10.287.130">
    <property type="match status" value="1"/>
</dbReference>
<dbReference type="InterPro" id="IPR003594">
    <property type="entry name" value="HATPase_dom"/>
</dbReference>
<dbReference type="CDD" id="cd06225">
    <property type="entry name" value="HAMP"/>
    <property type="match status" value="1"/>
</dbReference>
<evidence type="ECO:0000259" key="12">
    <source>
        <dbReference type="PROSITE" id="PS50885"/>
    </source>
</evidence>
<dbReference type="EC" id="2.7.13.3" evidence="3"/>
<dbReference type="SMART" id="SM00387">
    <property type="entry name" value="HATPase_c"/>
    <property type="match status" value="1"/>
</dbReference>
<dbReference type="Gene3D" id="3.30.565.10">
    <property type="entry name" value="Histidine kinase-like ATPase, C-terminal domain"/>
    <property type="match status" value="1"/>
</dbReference>
<dbReference type="PROSITE" id="PS50109">
    <property type="entry name" value="HIS_KIN"/>
    <property type="match status" value="1"/>
</dbReference>
<dbReference type="FunFam" id="3.30.565.10:FF:000006">
    <property type="entry name" value="Sensor histidine kinase WalK"/>
    <property type="match status" value="1"/>
</dbReference>
<feature type="transmembrane region" description="Helical" evidence="10">
    <location>
        <begin position="352"/>
        <end position="374"/>
    </location>
</feature>
<keyword evidence="7" id="KW-0418">Kinase</keyword>
<evidence type="ECO:0000256" key="2">
    <source>
        <dbReference type="ARBA" id="ARBA00004141"/>
    </source>
</evidence>
<dbReference type="Gene3D" id="3.30.450.20">
    <property type="entry name" value="PAS domain"/>
    <property type="match status" value="1"/>
</dbReference>
<dbReference type="SMART" id="SM00304">
    <property type="entry name" value="HAMP"/>
    <property type="match status" value="1"/>
</dbReference>
<evidence type="ECO:0000256" key="8">
    <source>
        <dbReference type="ARBA" id="ARBA00022989"/>
    </source>
</evidence>
<dbReference type="GO" id="GO:0005886">
    <property type="term" value="C:plasma membrane"/>
    <property type="evidence" value="ECO:0007669"/>
    <property type="project" value="TreeGrafter"/>
</dbReference>
<dbReference type="PANTHER" id="PTHR45528">
    <property type="entry name" value="SENSOR HISTIDINE KINASE CPXA"/>
    <property type="match status" value="1"/>
</dbReference>
<comment type="caution">
    <text evidence="13">The sequence shown here is derived from an EMBL/GenBank/DDBJ whole genome shotgun (WGS) entry which is preliminary data.</text>
</comment>
<feature type="transmembrane region" description="Helical" evidence="10">
    <location>
        <begin position="30"/>
        <end position="52"/>
    </location>
</feature>
<dbReference type="SUPFAM" id="SSF47384">
    <property type="entry name" value="Homodimeric domain of signal transducing histidine kinase"/>
    <property type="match status" value="1"/>
</dbReference>
<keyword evidence="9 10" id="KW-0472">Membrane</keyword>
<evidence type="ECO:0000256" key="1">
    <source>
        <dbReference type="ARBA" id="ARBA00000085"/>
    </source>
</evidence>
<feature type="domain" description="Histidine kinase" evidence="11">
    <location>
        <begin position="463"/>
        <end position="679"/>
    </location>
</feature>
<dbReference type="InterPro" id="IPR050398">
    <property type="entry name" value="HssS/ArlS-like"/>
</dbReference>
<dbReference type="EMBL" id="MHSW01000001">
    <property type="protein sequence ID" value="OHA53021.1"/>
    <property type="molecule type" value="Genomic_DNA"/>
</dbReference>
<evidence type="ECO:0000256" key="9">
    <source>
        <dbReference type="ARBA" id="ARBA00023136"/>
    </source>
</evidence>
<dbReference type="InterPro" id="IPR003660">
    <property type="entry name" value="HAMP_dom"/>
</dbReference>
<comment type="subcellular location">
    <subcellularLocation>
        <location evidence="2">Membrane</location>
        <topology evidence="2">Multi-pass membrane protein</topology>
    </subcellularLocation>
</comment>
<evidence type="ECO:0000259" key="11">
    <source>
        <dbReference type="PROSITE" id="PS50109"/>
    </source>
</evidence>
<dbReference type="Pfam" id="PF02518">
    <property type="entry name" value="HATPase_c"/>
    <property type="match status" value="1"/>
</dbReference>
<dbReference type="PROSITE" id="PS50885">
    <property type="entry name" value="HAMP"/>
    <property type="match status" value="1"/>
</dbReference>
<sequence length="681" mass="75502">MKFLKKKEITIEQEHLHPSKGSIRRKFVRIFIILGILPIIALGIAGIVFLTISRQQSIEETETLLLRQKTEETARFIDETLDTFEIQVSYTSQVPPWPGFQSVDAIKLSNGYTCNSPYDNLCDEQLFFLEGLLAANRNLVEVAFINTILPTAQTNVPPAGKETKRLSRFYDIPTDCGLESSPQTVEECEYYAYYPNSDLFRAVSSGKNYIGKPYKTLDGYYITIAAPVYSNTIKNDKGEIIEGGYIVSGLRGELSLKPLNNIFASAILGEAGYAYLVDEFGSPIASSVGKDFPQGLLITNPLTEKLNNNVSVTGISVYKNLFGETVVASAKPVGRLNLGVVVEWPYSDAYSIVYSIANQVVFFMILILVAIIVLSRTLARQITKPISILQFAASRIGKGSFDPISEIKTGDELELLAHSLNDMSHELRDLDELKRKAGEAKLLELSLAKEKELVDIKDSFLDTASHQLRTPISAIKWQLELLLGEDIPPTDKELVAGAYEHAEFLSEISTDLINAASYGIGYKAKDMVEVSISKLLTEICEHFAGAIEKNKIKFANTPLPEDIKIKASYPALRVLFENILGNAIRYTKPEGQITITVIKQENSVEIRVADTGIGIPSEEHKMVFTQFFRAVNAIDTRNVGTGLGLYISRNIVWGHEGNIWFTSELGKGSTFFVSLPTSSQR</sequence>
<feature type="domain" description="HAMP" evidence="12">
    <location>
        <begin position="380"/>
        <end position="432"/>
    </location>
</feature>
<organism evidence="13 14">
    <name type="scientific">Candidatus Terrybacteria bacterium RIFCSPLOWO2_01_FULL_40_23</name>
    <dbReference type="NCBI Taxonomy" id="1802366"/>
    <lineage>
        <taxon>Bacteria</taxon>
        <taxon>Candidatus Terryibacteriota</taxon>
    </lineage>
</organism>
<dbReference type="SUPFAM" id="SSF158472">
    <property type="entry name" value="HAMP domain-like"/>
    <property type="match status" value="1"/>
</dbReference>
<name>A0A1G2PZK4_9BACT</name>
<evidence type="ECO:0000256" key="3">
    <source>
        <dbReference type="ARBA" id="ARBA00012438"/>
    </source>
</evidence>
<gene>
    <name evidence="13" type="ORF">A3A97_02165</name>
</gene>
<evidence type="ECO:0000313" key="13">
    <source>
        <dbReference type="EMBL" id="OHA53021.1"/>
    </source>
</evidence>
<dbReference type="InterPro" id="IPR005467">
    <property type="entry name" value="His_kinase_dom"/>
</dbReference>
<keyword evidence="8 10" id="KW-1133">Transmembrane helix</keyword>
<dbReference type="InterPro" id="IPR036097">
    <property type="entry name" value="HisK_dim/P_sf"/>
</dbReference>
<dbReference type="Proteomes" id="UP000176951">
    <property type="component" value="Unassembled WGS sequence"/>
</dbReference>
<dbReference type="Pfam" id="PF00512">
    <property type="entry name" value="HisKA"/>
    <property type="match status" value="1"/>
</dbReference>
<keyword evidence="4" id="KW-0597">Phosphoprotein</keyword>
<dbReference type="Gene3D" id="1.10.8.500">
    <property type="entry name" value="HAMP domain in histidine kinase"/>
    <property type="match status" value="1"/>
</dbReference>
<dbReference type="Pfam" id="PF00672">
    <property type="entry name" value="HAMP"/>
    <property type="match status" value="1"/>
</dbReference>
<keyword evidence="5" id="KW-0808">Transferase</keyword>